<dbReference type="Gene3D" id="3.30.420.10">
    <property type="entry name" value="Ribonuclease H-like superfamily/Ribonuclease H"/>
    <property type="match status" value="1"/>
</dbReference>
<dbReference type="EMBL" id="GU568020">
    <property type="protein sequence ID" value="ADI23664.1"/>
    <property type="molecule type" value="Genomic_DNA"/>
</dbReference>
<dbReference type="GO" id="GO:0015074">
    <property type="term" value="P:DNA integration"/>
    <property type="evidence" value="ECO:0007669"/>
    <property type="project" value="InterPro"/>
</dbReference>
<dbReference type="InterPro" id="IPR012337">
    <property type="entry name" value="RNaseH-like_sf"/>
</dbReference>
<organism evidence="2">
    <name type="scientific">uncultured Gemmatimonadales bacterium HF4000_15H13</name>
    <dbReference type="NCBI Taxonomy" id="723618"/>
    <lineage>
        <taxon>Bacteria</taxon>
        <taxon>Pseudomonadati</taxon>
        <taxon>Gemmatimonadota</taxon>
        <taxon>Gemmatimonadia</taxon>
        <taxon>Gemmatimonadales</taxon>
        <taxon>environmental samples</taxon>
    </lineage>
</organism>
<dbReference type="GO" id="GO:0032196">
    <property type="term" value="P:transposition"/>
    <property type="evidence" value="ECO:0007669"/>
    <property type="project" value="TreeGrafter"/>
</dbReference>
<name>E7C890_9BACT</name>
<dbReference type="AlphaFoldDB" id="E7C890"/>
<dbReference type="InterPro" id="IPR036397">
    <property type="entry name" value="RNaseH_sf"/>
</dbReference>
<dbReference type="GO" id="GO:0004803">
    <property type="term" value="F:transposase activity"/>
    <property type="evidence" value="ECO:0007669"/>
    <property type="project" value="TreeGrafter"/>
</dbReference>
<dbReference type="InterPro" id="IPR053392">
    <property type="entry name" value="Transposase_IS30-like"/>
</dbReference>
<feature type="domain" description="Integrase catalytic" evidence="1">
    <location>
        <begin position="1"/>
        <end position="123"/>
    </location>
</feature>
<evidence type="ECO:0000259" key="1">
    <source>
        <dbReference type="PROSITE" id="PS50994"/>
    </source>
</evidence>
<evidence type="ECO:0000313" key="2">
    <source>
        <dbReference type="EMBL" id="ADI23664.1"/>
    </source>
</evidence>
<dbReference type="SUPFAM" id="SSF53098">
    <property type="entry name" value="Ribonuclease H-like"/>
    <property type="match status" value="1"/>
</dbReference>
<proteinExistence type="predicted"/>
<dbReference type="PANTHER" id="PTHR10948:SF23">
    <property type="entry name" value="TRANSPOSASE INSI FOR INSERTION SEQUENCE ELEMENT IS30A-RELATED"/>
    <property type="match status" value="1"/>
</dbReference>
<sequence>MLGSTKHCIVTLVERKIGYLIIGKLRNRTVAEFNRVASQLINSAPVPIHTITADNGTEFQGYKLFEAATTARFFFATPHHSWERGTNKNTNGLIRQYLPKRTSLARLSQANCNRIAGRRPRGS</sequence>
<protein>
    <submittedName>
        <fullName evidence="2">Transposase and inactivated derivatives, IS30 family</fullName>
    </submittedName>
</protein>
<dbReference type="PROSITE" id="PS50994">
    <property type="entry name" value="INTEGRASE"/>
    <property type="match status" value="1"/>
</dbReference>
<dbReference type="GO" id="GO:0005829">
    <property type="term" value="C:cytosol"/>
    <property type="evidence" value="ECO:0007669"/>
    <property type="project" value="TreeGrafter"/>
</dbReference>
<accession>E7C890</accession>
<dbReference type="GO" id="GO:0003676">
    <property type="term" value="F:nucleic acid binding"/>
    <property type="evidence" value="ECO:0007669"/>
    <property type="project" value="InterPro"/>
</dbReference>
<dbReference type="NCBIfam" id="NF033563">
    <property type="entry name" value="transpos_IS30"/>
    <property type="match status" value="1"/>
</dbReference>
<dbReference type="InterPro" id="IPR001584">
    <property type="entry name" value="Integrase_cat-core"/>
</dbReference>
<dbReference type="InterPro" id="IPR051917">
    <property type="entry name" value="Transposase-Integrase"/>
</dbReference>
<dbReference type="PANTHER" id="PTHR10948">
    <property type="entry name" value="TRANSPOSASE"/>
    <property type="match status" value="1"/>
</dbReference>
<reference evidence="2" key="1">
    <citation type="submission" date="2010-01" db="EMBL/GenBank/DDBJ databases">
        <title>Genome fragments of uncultured bacteria from the North Pacific subtropical Gyre.</title>
        <authorList>
            <person name="Pham V.D."/>
            <person name="Delong E.F."/>
        </authorList>
    </citation>
    <scope>NUCLEOTIDE SEQUENCE</scope>
</reference>